<keyword evidence="8 12" id="KW-0030">Aminoacyl-tRNA synthetase</keyword>
<dbReference type="Proteomes" id="UP000199227">
    <property type="component" value="Unassembled WGS sequence"/>
</dbReference>
<evidence type="ECO:0000256" key="9">
    <source>
        <dbReference type="ARBA" id="ARBA00047671"/>
    </source>
</evidence>
<dbReference type="NCBIfam" id="NF006625">
    <property type="entry name" value="PRK09194.1"/>
    <property type="match status" value="1"/>
</dbReference>
<keyword evidence="7 12" id="KW-0648">Protein biosynthesis</keyword>
<dbReference type="PROSITE" id="PS50862">
    <property type="entry name" value="AA_TRNA_LIGASE_II"/>
    <property type="match status" value="1"/>
</dbReference>
<dbReference type="InterPro" id="IPR036621">
    <property type="entry name" value="Anticodon-bd_dom_sf"/>
</dbReference>
<dbReference type="Gene3D" id="3.40.50.800">
    <property type="entry name" value="Anticodon-binding domain"/>
    <property type="match status" value="1"/>
</dbReference>
<dbReference type="Pfam" id="PF04073">
    <property type="entry name" value="tRNA_edit"/>
    <property type="match status" value="1"/>
</dbReference>
<evidence type="ECO:0000256" key="11">
    <source>
        <dbReference type="ARBA" id="ARBA00060755"/>
    </source>
</evidence>
<evidence type="ECO:0000256" key="1">
    <source>
        <dbReference type="ARBA" id="ARBA00004496"/>
    </source>
</evidence>
<comment type="domain">
    <text evidence="12">Consists of three domains: the N-terminal catalytic domain, the editing domain and the C-terminal anticodon-binding domain.</text>
</comment>
<dbReference type="CDD" id="cd00779">
    <property type="entry name" value="ProRS_core_prok"/>
    <property type="match status" value="1"/>
</dbReference>
<comment type="function">
    <text evidence="10 12">Catalyzes the attachment of proline to tRNA(Pro) in a two-step reaction: proline is first activated by ATP to form Pro-AMP and then transferred to the acceptor end of tRNA(Pro). As ProRS can inadvertently accommodate and process non-cognate amino acids such as alanine and cysteine, to avoid such errors it has two additional distinct editing activities against alanine. One activity is designated as 'pretransfer' editing and involves the tRNA(Pro)-independent hydrolysis of activated Ala-AMP. The other activity is designated 'posttransfer' editing and involves deacylation of mischarged Ala-tRNA(Pro). The misacylated Cys-tRNA(Pro) is not edited by ProRS.</text>
</comment>
<dbReference type="InterPro" id="IPR007214">
    <property type="entry name" value="YbaK/aa-tRNA-synth-assoc-dom"/>
</dbReference>
<dbReference type="STRING" id="223786.SAMN05216234_1216"/>
<accession>A0A1I5QLM2</accession>
<dbReference type="PANTHER" id="PTHR42753:SF2">
    <property type="entry name" value="PROLINE--TRNA LIGASE"/>
    <property type="match status" value="1"/>
</dbReference>
<dbReference type="InterPro" id="IPR006195">
    <property type="entry name" value="aa-tRNA-synth_II"/>
</dbReference>
<evidence type="ECO:0000256" key="7">
    <source>
        <dbReference type="ARBA" id="ARBA00022917"/>
    </source>
</evidence>
<evidence type="ECO:0000256" key="12">
    <source>
        <dbReference type="HAMAP-Rule" id="MF_01569"/>
    </source>
</evidence>
<dbReference type="InterPro" id="IPR044140">
    <property type="entry name" value="ProRS_anticodon_short"/>
</dbReference>
<name>A0A1I5QLM2_9BACT</name>
<dbReference type="OrthoDB" id="9809052at2"/>
<dbReference type="EMBL" id="FOXB01000021">
    <property type="protein sequence ID" value="SFP47159.1"/>
    <property type="molecule type" value="Genomic_DNA"/>
</dbReference>
<dbReference type="PRINTS" id="PR01046">
    <property type="entry name" value="TRNASYNTHPRO"/>
</dbReference>
<dbReference type="HAMAP" id="MF_01569">
    <property type="entry name" value="Pro_tRNA_synth_type1"/>
    <property type="match status" value="1"/>
</dbReference>
<evidence type="ECO:0000256" key="8">
    <source>
        <dbReference type="ARBA" id="ARBA00023146"/>
    </source>
</evidence>
<evidence type="ECO:0000256" key="2">
    <source>
        <dbReference type="ARBA" id="ARBA00011738"/>
    </source>
</evidence>
<dbReference type="GO" id="GO:0004827">
    <property type="term" value="F:proline-tRNA ligase activity"/>
    <property type="evidence" value="ECO:0007669"/>
    <property type="project" value="UniProtKB-UniRule"/>
</dbReference>
<dbReference type="Pfam" id="PF00587">
    <property type="entry name" value="tRNA-synt_2b"/>
    <property type="match status" value="1"/>
</dbReference>
<gene>
    <name evidence="12" type="primary">proS</name>
    <name evidence="14" type="ORF">SAMN05216234_1216</name>
</gene>
<dbReference type="FunFam" id="3.30.930.10:FF:000066">
    <property type="entry name" value="Proline--tRNA ligase"/>
    <property type="match status" value="1"/>
</dbReference>
<dbReference type="InterPro" id="IPR033730">
    <property type="entry name" value="ProRS_core_prok"/>
</dbReference>
<keyword evidence="5 12" id="KW-0547">Nucleotide-binding</keyword>
<evidence type="ECO:0000256" key="5">
    <source>
        <dbReference type="ARBA" id="ARBA00022741"/>
    </source>
</evidence>
<protein>
    <recommendedName>
        <fullName evidence="12">Proline--tRNA ligase</fullName>
        <ecNumber evidence="12">6.1.1.15</ecNumber>
    </recommendedName>
    <alternativeName>
        <fullName evidence="12">Prolyl-tRNA synthetase</fullName>
        <shortName evidence="12">ProRS</shortName>
    </alternativeName>
</protein>
<dbReference type="InterPro" id="IPR045864">
    <property type="entry name" value="aa-tRNA-synth_II/BPL/LPL"/>
</dbReference>
<comment type="similarity">
    <text evidence="11 12">Belongs to the class-II aminoacyl-tRNA synthetase family. ProS type 1 subfamily.</text>
</comment>
<dbReference type="GO" id="GO:0002161">
    <property type="term" value="F:aminoacyl-tRNA deacylase activity"/>
    <property type="evidence" value="ECO:0007669"/>
    <property type="project" value="InterPro"/>
</dbReference>
<keyword evidence="6 12" id="KW-0067">ATP-binding</keyword>
<dbReference type="InterPro" id="IPR023717">
    <property type="entry name" value="Pro-tRNA-Synthase_IIa_type1"/>
</dbReference>
<keyword evidence="4 12" id="KW-0436">Ligase</keyword>
<dbReference type="EC" id="6.1.1.15" evidence="12"/>
<evidence type="ECO:0000259" key="13">
    <source>
        <dbReference type="PROSITE" id="PS50862"/>
    </source>
</evidence>
<dbReference type="SUPFAM" id="SSF55826">
    <property type="entry name" value="YbaK/ProRS associated domain"/>
    <property type="match status" value="1"/>
</dbReference>
<dbReference type="InterPro" id="IPR002316">
    <property type="entry name" value="Pro-tRNA-ligase_IIa"/>
</dbReference>
<reference evidence="14 15" key="1">
    <citation type="submission" date="2016-10" db="EMBL/GenBank/DDBJ databases">
        <authorList>
            <person name="de Groot N.N."/>
        </authorList>
    </citation>
    <scope>NUCLEOTIDE SEQUENCE [LARGE SCALE GENOMIC DNA]</scope>
    <source>
        <strain evidence="14 15">EP1-55-1</strain>
    </source>
</reference>
<dbReference type="GO" id="GO:0006433">
    <property type="term" value="P:prolyl-tRNA aminoacylation"/>
    <property type="evidence" value="ECO:0007669"/>
    <property type="project" value="UniProtKB-UniRule"/>
</dbReference>
<dbReference type="InterPro" id="IPR004500">
    <property type="entry name" value="Pro-tRNA-synth_IIa_bac-type"/>
</dbReference>
<dbReference type="FunFam" id="3.30.930.10:FF:000065">
    <property type="entry name" value="Proline--tRNA ligase"/>
    <property type="match status" value="1"/>
</dbReference>
<keyword evidence="15" id="KW-1185">Reference proteome</keyword>
<dbReference type="InterPro" id="IPR036754">
    <property type="entry name" value="YbaK/aa-tRNA-synt-asso_dom_sf"/>
</dbReference>
<dbReference type="Pfam" id="PF03129">
    <property type="entry name" value="HGTP_anticodon"/>
    <property type="match status" value="1"/>
</dbReference>
<dbReference type="Gene3D" id="3.30.930.10">
    <property type="entry name" value="Bira Bifunctional Protein, Domain 2"/>
    <property type="match status" value="2"/>
</dbReference>
<evidence type="ECO:0000256" key="6">
    <source>
        <dbReference type="ARBA" id="ARBA00022840"/>
    </source>
</evidence>
<comment type="subcellular location">
    <subcellularLocation>
        <location evidence="1 12">Cytoplasm</location>
    </subcellularLocation>
</comment>
<dbReference type="RefSeq" id="WP_092912651.1">
    <property type="nucleotide sequence ID" value="NZ_FOXB01000021.1"/>
</dbReference>
<dbReference type="PANTHER" id="PTHR42753">
    <property type="entry name" value="MITOCHONDRIAL RIBOSOME PROTEIN L39/PROLYL-TRNA LIGASE FAMILY MEMBER"/>
    <property type="match status" value="1"/>
</dbReference>
<feature type="domain" description="Aminoacyl-transfer RNA synthetases class-II family profile" evidence="13">
    <location>
        <begin position="34"/>
        <end position="486"/>
    </location>
</feature>
<dbReference type="AlphaFoldDB" id="A0A1I5QLM2"/>
<evidence type="ECO:0000313" key="14">
    <source>
        <dbReference type="EMBL" id="SFP47159.1"/>
    </source>
</evidence>
<dbReference type="SUPFAM" id="SSF55681">
    <property type="entry name" value="Class II aaRS and biotin synthetases"/>
    <property type="match status" value="1"/>
</dbReference>
<dbReference type="GO" id="GO:0005829">
    <property type="term" value="C:cytosol"/>
    <property type="evidence" value="ECO:0007669"/>
    <property type="project" value="TreeGrafter"/>
</dbReference>
<evidence type="ECO:0000313" key="15">
    <source>
        <dbReference type="Proteomes" id="UP000199227"/>
    </source>
</evidence>
<keyword evidence="3 12" id="KW-0963">Cytoplasm</keyword>
<evidence type="ECO:0000256" key="3">
    <source>
        <dbReference type="ARBA" id="ARBA00022490"/>
    </source>
</evidence>
<proteinExistence type="inferred from homology"/>
<sequence length="587" mass="66197">MRFSKLLIPTLKEAPKDAVLPSHIYLVRGGFIYQVASGVYDFLPLGKKVLDKVKTIIKEELDNAGCQEVQLGFVTPTELWKKSGRYEKYGAELLRFKDRKSNEFVLGPTHEEMMVELAKQFVNSYKQLPLNLYQINLKFRDEARPRFGLMRGREFIMKDGYSFHDSHEDMVREFNLMEETYRKIFTRMGLDFRVVEADSGAIGGEGSKEFMVLADSGEDTIVVCDGCDYAANIEAAKRKTPDSQAEAPEALLNRFRTPDIKTIEDLSEFFSVDPYYLIKTVAKKALYDEGKSEIILFFLRGSDELQEVKATNSVGANELIDVSEEELEAAGLVPGFMGPVELIRNAKVLEDTPPFHEEIAHPNIKKVFDETLKNASHMICGANEKDYHIVGANLTNLKDLHFADIAQTKEGDQCAKCGGKLKFTKGIEVGHIFQLGTRYSEPLKAEFLDQNGKNRPFIMGTYGIGVSRLLAAIIEQHHDEKGSIWPVPVAPFEVVVIIGNIKDEQQKEVGEKIYNDLKSKGVDVLLDDRKERFGFKMKDFELIGIPYAVVIGKKLADGCVELIERSTLNRKDVMVDDIVNSVIESMQ</sequence>
<dbReference type="SUPFAM" id="SSF52954">
    <property type="entry name" value="Class II aaRS ABD-related"/>
    <property type="match status" value="1"/>
</dbReference>
<dbReference type="InterPro" id="IPR050062">
    <property type="entry name" value="Pro-tRNA_synthetase"/>
</dbReference>
<evidence type="ECO:0000256" key="4">
    <source>
        <dbReference type="ARBA" id="ARBA00022598"/>
    </source>
</evidence>
<evidence type="ECO:0000256" key="10">
    <source>
        <dbReference type="ARBA" id="ARBA00053664"/>
    </source>
</evidence>
<comment type="subunit">
    <text evidence="2 12">Homodimer.</text>
</comment>
<organism evidence="14 15">
    <name type="scientific">Hydrogenimonas thermophila</name>
    <dbReference type="NCBI Taxonomy" id="223786"/>
    <lineage>
        <taxon>Bacteria</taxon>
        <taxon>Pseudomonadati</taxon>
        <taxon>Campylobacterota</taxon>
        <taxon>Epsilonproteobacteria</taxon>
        <taxon>Campylobacterales</taxon>
        <taxon>Hydrogenimonadaceae</taxon>
        <taxon>Hydrogenimonas</taxon>
    </lineage>
</organism>
<dbReference type="CDD" id="cd04334">
    <property type="entry name" value="ProRS-INS"/>
    <property type="match status" value="1"/>
</dbReference>
<dbReference type="InterPro" id="IPR004154">
    <property type="entry name" value="Anticodon-bd"/>
</dbReference>
<dbReference type="CDD" id="cd00861">
    <property type="entry name" value="ProRS_anticodon_short"/>
    <property type="match status" value="1"/>
</dbReference>
<dbReference type="GO" id="GO:0005524">
    <property type="term" value="F:ATP binding"/>
    <property type="evidence" value="ECO:0007669"/>
    <property type="project" value="UniProtKB-UniRule"/>
</dbReference>
<comment type="catalytic activity">
    <reaction evidence="9 12">
        <text>tRNA(Pro) + L-proline + ATP = L-prolyl-tRNA(Pro) + AMP + diphosphate</text>
        <dbReference type="Rhea" id="RHEA:14305"/>
        <dbReference type="Rhea" id="RHEA-COMP:9700"/>
        <dbReference type="Rhea" id="RHEA-COMP:9702"/>
        <dbReference type="ChEBI" id="CHEBI:30616"/>
        <dbReference type="ChEBI" id="CHEBI:33019"/>
        <dbReference type="ChEBI" id="CHEBI:60039"/>
        <dbReference type="ChEBI" id="CHEBI:78442"/>
        <dbReference type="ChEBI" id="CHEBI:78532"/>
        <dbReference type="ChEBI" id="CHEBI:456215"/>
        <dbReference type="EC" id="6.1.1.15"/>
    </reaction>
</comment>
<dbReference type="InterPro" id="IPR002314">
    <property type="entry name" value="aa-tRNA-synt_IIb"/>
</dbReference>
<dbReference type="NCBIfam" id="TIGR00409">
    <property type="entry name" value="proS_fam_II"/>
    <property type="match status" value="1"/>
</dbReference>